<reference evidence="2" key="3">
    <citation type="submission" date="2025-09" db="UniProtKB">
        <authorList>
            <consortium name="Ensembl"/>
        </authorList>
    </citation>
    <scope>IDENTIFICATION</scope>
</reference>
<evidence type="ECO:0000313" key="3">
    <source>
        <dbReference type="Proteomes" id="UP000694548"/>
    </source>
</evidence>
<feature type="domain" description="Reverse transcriptase" evidence="1">
    <location>
        <begin position="51"/>
        <end position="319"/>
    </location>
</feature>
<dbReference type="PROSITE" id="PS50878">
    <property type="entry name" value="RT_POL"/>
    <property type="match status" value="1"/>
</dbReference>
<evidence type="ECO:0000259" key="1">
    <source>
        <dbReference type="PROSITE" id="PS50878"/>
    </source>
</evidence>
<reference evidence="2" key="2">
    <citation type="submission" date="2025-08" db="UniProtKB">
        <authorList>
            <consortium name="Ensembl"/>
        </authorList>
    </citation>
    <scope>IDENTIFICATION</scope>
</reference>
<dbReference type="Ensembl" id="ENSNFUT00015031908.1">
    <property type="protein sequence ID" value="ENSNFUP00015030532.1"/>
    <property type="gene ID" value="ENSNFUG00015014903.1"/>
</dbReference>
<dbReference type="SUPFAM" id="SSF56672">
    <property type="entry name" value="DNA/RNA polymerases"/>
    <property type="match status" value="1"/>
</dbReference>
<name>A0A8C6M9A3_NOTFU</name>
<organism evidence="2 3">
    <name type="scientific">Nothobranchius furzeri</name>
    <name type="common">Turquoise killifish</name>
    <dbReference type="NCBI Taxonomy" id="105023"/>
    <lineage>
        <taxon>Eukaryota</taxon>
        <taxon>Metazoa</taxon>
        <taxon>Chordata</taxon>
        <taxon>Craniata</taxon>
        <taxon>Vertebrata</taxon>
        <taxon>Euteleostomi</taxon>
        <taxon>Actinopterygii</taxon>
        <taxon>Neopterygii</taxon>
        <taxon>Teleostei</taxon>
        <taxon>Neoteleostei</taxon>
        <taxon>Acanthomorphata</taxon>
        <taxon>Ovalentaria</taxon>
        <taxon>Atherinomorphae</taxon>
        <taxon>Cyprinodontiformes</taxon>
        <taxon>Nothobranchiidae</taxon>
        <taxon>Nothobranchius</taxon>
    </lineage>
</organism>
<keyword evidence="3" id="KW-1185">Reference proteome</keyword>
<evidence type="ECO:0000313" key="2">
    <source>
        <dbReference type="Ensembl" id="ENSNFUP00015030532.1"/>
    </source>
</evidence>
<dbReference type="Pfam" id="PF00078">
    <property type="entry name" value="RVT_1"/>
    <property type="match status" value="1"/>
</dbReference>
<reference evidence="2" key="1">
    <citation type="submission" date="2014-08" db="EMBL/GenBank/DDBJ databases">
        <authorList>
            <person name="Senf B."/>
            <person name="Petzold A."/>
            <person name="Downie B.R."/>
            <person name="Koch P."/>
            <person name="Platzer M."/>
        </authorList>
    </citation>
    <scope>NUCLEOTIDE SEQUENCE [LARGE SCALE GENOMIC DNA]</scope>
    <source>
        <strain evidence="2">GRZ</strain>
    </source>
</reference>
<dbReference type="AlphaFoldDB" id="A0A8C6M9A3"/>
<accession>A0A8C6M9A3</accession>
<dbReference type="PANTHER" id="PTHR33332">
    <property type="entry name" value="REVERSE TRANSCRIPTASE DOMAIN-CONTAINING PROTEIN"/>
    <property type="match status" value="1"/>
</dbReference>
<sequence>MFLTAVEEMEIIDLVNECESKTSADYNDIDSKTMKNVIGGIVKPLTYICNLSFLTGTFPNQMKIAKVVPLFKTGDKHSFTNYRPVSLLSQFSKILEKLFSKRLDLFLDKGMILSDSQYGFRSNRSTSLALMDTVEEITNAIDRKHFAVGIFLDLQKAFYTIDHNILINKLERYRIRGIVLKWLTSYLSHRKQFVKVGQFSSTYLDIAYGVPQGSVLGPKLFILYINDICKVSEILKFVMFADDTNIFCSGEKLNKLMEILSAEMFKVKKWFDKNKLSLNLSKTKYMLFGNNKVNTQIVMNIDGVTIERVNHYKFLGVIMNDKISWKQHIKHVHNKTVRSISILNKVKHFLDRNILHMLYCALVQPYLNYCAEVWGNTYKTTLSPIIILQKKAIRIINKAGYRDHTNNLFLKSRVLKFTDLVQFLTLQIIYKANDKLLPGNIQNYFLYRDKQYNLREEWNLNYLSVRTTVKSQCISVCGVQLWNGLNSDLKQCP</sequence>
<dbReference type="Proteomes" id="UP000694548">
    <property type="component" value="Chromosome sgr10"/>
</dbReference>
<proteinExistence type="predicted"/>
<dbReference type="InterPro" id="IPR000477">
    <property type="entry name" value="RT_dom"/>
</dbReference>
<dbReference type="CDD" id="cd01650">
    <property type="entry name" value="RT_nLTR_like"/>
    <property type="match status" value="1"/>
</dbReference>
<dbReference type="GeneTree" id="ENSGT01120000271879"/>
<dbReference type="InterPro" id="IPR043502">
    <property type="entry name" value="DNA/RNA_pol_sf"/>
</dbReference>
<protein>
    <recommendedName>
        <fullName evidence="1">Reverse transcriptase domain-containing protein</fullName>
    </recommendedName>
</protein>